<evidence type="ECO:0000256" key="4">
    <source>
        <dbReference type="ARBA" id="ARBA00022695"/>
    </source>
</evidence>
<dbReference type="RefSeq" id="WP_057818144.1">
    <property type="nucleotide sequence ID" value="NZ_AZEC01000002.1"/>
</dbReference>
<dbReference type="PATRIC" id="fig|1423792.3.peg.1357"/>
<evidence type="ECO:0000256" key="2">
    <source>
        <dbReference type="ARBA" id="ARBA00017703"/>
    </source>
</evidence>
<name>A0A0R1N1Q4_9LACO</name>
<feature type="domain" description="DNA polymerase III delta subunit-like C-terminal" evidence="10">
    <location>
        <begin position="217"/>
        <end position="329"/>
    </location>
</feature>
<dbReference type="AlphaFoldDB" id="A0A0R1N1Q4"/>
<dbReference type="Gene3D" id="1.20.272.10">
    <property type="match status" value="1"/>
</dbReference>
<dbReference type="GO" id="GO:0006261">
    <property type="term" value="P:DNA-templated DNA replication"/>
    <property type="evidence" value="ECO:0007669"/>
    <property type="project" value="TreeGrafter"/>
</dbReference>
<dbReference type="STRING" id="1423792.FD09_GL001338"/>
<accession>A0A0R1N1Q4</accession>
<dbReference type="EC" id="2.7.7.7" evidence="1"/>
<comment type="catalytic activity">
    <reaction evidence="8">
        <text>DNA(n) + a 2'-deoxyribonucleoside 5'-triphosphate = DNA(n+1) + diphosphate</text>
        <dbReference type="Rhea" id="RHEA:22508"/>
        <dbReference type="Rhea" id="RHEA-COMP:17339"/>
        <dbReference type="Rhea" id="RHEA-COMP:17340"/>
        <dbReference type="ChEBI" id="CHEBI:33019"/>
        <dbReference type="ChEBI" id="CHEBI:61560"/>
        <dbReference type="ChEBI" id="CHEBI:173112"/>
        <dbReference type="EC" id="2.7.7.7"/>
    </reaction>
</comment>
<reference evidence="11 12" key="1">
    <citation type="journal article" date="2015" name="Genome Announc.">
        <title>Expanding the biotechnology potential of lactobacilli through comparative genomics of 213 strains and associated genera.</title>
        <authorList>
            <person name="Sun Z."/>
            <person name="Harris H.M."/>
            <person name="McCann A."/>
            <person name="Guo C."/>
            <person name="Argimon S."/>
            <person name="Zhang W."/>
            <person name="Yang X."/>
            <person name="Jeffery I.B."/>
            <person name="Cooney J.C."/>
            <person name="Kagawa T.F."/>
            <person name="Liu W."/>
            <person name="Song Y."/>
            <person name="Salvetti E."/>
            <person name="Wrobel A."/>
            <person name="Rasinkangas P."/>
            <person name="Parkhill J."/>
            <person name="Rea M.C."/>
            <person name="O'Sullivan O."/>
            <person name="Ritari J."/>
            <person name="Douillard F.P."/>
            <person name="Paul Ross R."/>
            <person name="Yang R."/>
            <person name="Briner A.E."/>
            <person name="Felis G.E."/>
            <person name="de Vos W.M."/>
            <person name="Barrangou R."/>
            <person name="Klaenhammer T.R."/>
            <person name="Caufield P.W."/>
            <person name="Cui Y."/>
            <person name="Zhang H."/>
            <person name="O'Toole P.W."/>
        </authorList>
    </citation>
    <scope>NUCLEOTIDE SEQUENCE [LARGE SCALE GENOMIC DNA]</scope>
    <source>
        <strain evidence="11 12">DSM 12744</strain>
    </source>
</reference>
<sequence>MDVKTLQQKLKTGDIAPLYLILGEETALQETARSLFAHLLTADEKTMNYAHLDMTTATVGDLLGEATAMPFLGERRVVVATQPEFLTGNAGKDQLKEDIDGLTAYFAHPSESTTLVIAAPYPKLDERRKIVKQLRKNAVLIDAQQVPAGAVGAQVAEQIRTAGYQIEEDALNLFLRKSDASYSRMVTQLPKLYLGSLPDKIISLPLVRDLVPNTLTDNVFSVTDALAQQHVGEAVRVYQELLANQEEPLRLNALLVSQFRLLVQTKILSRKGLSQMAIAKELSVHPYRVKLALRSVHSLSLTTLIACFTELIHNEVLFKSQQPDPMLLFLRVVHHLSVPAGKSVG</sequence>
<evidence type="ECO:0000259" key="10">
    <source>
        <dbReference type="Pfam" id="PF21694"/>
    </source>
</evidence>
<keyword evidence="12" id="KW-1185">Reference proteome</keyword>
<evidence type="ECO:0000256" key="3">
    <source>
        <dbReference type="ARBA" id="ARBA00022679"/>
    </source>
</evidence>
<dbReference type="InterPro" id="IPR010372">
    <property type="entry name" value="DNA_pol3_delta_N"/>
</dbReference>
<dbReference type="Proteomes" id="UP000051330">
    <property type="component" value="Unassembled WGS sequence"/>
</dbReference>
<organism evidence="11 12">
    <name type="scientific">Schleiferilactobacillus perolens DSM 12744</name>
    <dbReference type="NCBI Taxonomy" id="1423792"/>
    <lineage>
        <taxon>Bacteria</taxon>
        <taxon>Bacillati</taxon>
        <taxon>Bacillota</taxon>
        <taxon>Bacilli</taxon>
        <taxon>Lactobacillales</taxon>
        <taxon>Lactobacillaceae</taxon>
        <taxon>Schleiferilactobacillus</taxon>
    </lineage>
</organism>
<evidence type="ECO:0000313" key="12">
    <source>
        <dbReference type="Proteomes" id="UP000051330"/>
    </source>
</evidence>
<keyword evidence="3" id="KW-0808">Transferase</keyword>
<protein>
    <recommendedName>
        <fullName evidence="2">DNA polymerase III subunit delta</fullName>
        <ecNumber evidence="1">2.7.7.7</ecNumber>
    </recommendedName>
</protein>
<evidence type="ECO:0000256" key="1">
    <source>
        <dbReference type="ARBA" id="ARBA00012417"/>
    </source>
</evidence>
<evidence type="ECO:0000256" key="5">
    <source>
        <dbReference type="ARBA" id="ARBA00022705"/>
    </source>
</evidence>
<dbReference type="GO" id="GO:0003887">
    <property type="term" value="F:DNA-directed DNA polymerase activity"/>
    <property type="evidence" value="ECO:0007669"/>
    <property type="project" value="UniProtKB-KW"/>
</dbReference>
<evidence type="ECO:0000256" key="7">
    <source>
        <dbReference type="ARBA" id="ARBA00034754"/>
    </source>
</evidence>
<dbReference type="InterPro" id="IPR027417">
    <property type="entry name" value="P-loop_NTPase"/>
</dbReference>
<evidence type="ECO:0000259" key="9">
    <source>
        <dbReference type="Pfam" id="PF06144"/>
    </source>
</evidence>
<comment type="caution">
    <text evidence="11">The sequence shown here is derived from an EMBL/GenBank/DDBJ whole genome shotgun (WGS) entry which is preliminary data.</text>
</comment>
<evidence type="ECO:0000313" key="11">
    <source>
        <dbReference type="EMBL" id="KRL14174.1"/>
    </source>
</evidence>
<dbReference type="Pfam" id="PF06144">
    <property type="entry name" value="DNA_pol3_delta"/>
    <property type="match status" value="1"/>
</dbReference>
<dbReference type="SUPFAM" id="SSF48019">
    <property type="entry name" value="post-AAA+ oligomerization domain-like"/>
    <property type="match status" value="1"/>
</dbReference>
<dbReference type="Gene3D" id="3.40.50.300">
    <property type="entry name" value="P-loop containing nucleotide triphosphate hydrolases"/>
    <property type="match status" value="1"/>
</dbReference>
<feature type="domain" description="DNA polymerase III delta N-terminal" evidence="9">
    <location>
        <begin position="19"/>
        <end position="144"/>
    </location>
</feature>
<keyword evidence="6" id="KW-0239">DNA-directed DNA polymerase</keyword>
<evidence type="ECO:0000256" key="8">
    <source>
        <dbReference type="ARBA" id="ARBA00049244"/>
    </source>
</evidence>
<keyword evidence="5" id="KW-0235">DNA replication</keyword>
<dbReference type="EMBL" id="AZEC01000002">
    <property type="protein sequence ID" value="KRL14174.1"/>
    <property type="molecule type" value="Genomic_DNA"/>
</dbReference>
<dbReference type="InterPro" id="IPR005790">
    <property type="entry name" value="DNA_polIII_delta"/>
</dbReference>
<dbReference type="InterPro" id="IPR048466">
    <property type="entry name" value="DNA_pol3_delta-like_C"/>
</dbReference>
<dbReference type="PANTHER" id="PTHR34388">
    <property type="entry name" value="DNA POLYMERASE III SUBUNIT DELTA"/>
    <property type="match status" value="1"/>
</dbReference>
<dbReference type="PANTHER" id="PTHR34388:SF1">
    <property type="entry name" value="DNA POLYMERASE III SUBUNIT DELTA"/>
    <property type="match status" value="1"/>
</dbReference>
<keyword evidence="4" id="KW-0548">Nucleotidyltransferase</keyword>
<dbReference type="Pfam" id="PF21694">
    <property type="entry name" value="DNA_pol3_delta_C"/>
    <property type="match status" value="1"/>
</dbReference>
<dbReference type="GO" id="GO:0003677">
    <property type="term" value="F:DNA binding"/>
    <property type="evidence" value="ECO:0007669"/>
    <property type="project" value="InterPro"/>
</dbReference>
<evidence type="ECO:0000256" key="6">
    <source>
        <dbReference type="ARBA" id="ARBA00022932"/>
    </source>
</evidence>
<dbReference type="NCBIfam" id="TIGR01128">
    <property type="entry name" value="holA"/>
    <property type="match status" value="1"/>
</dbReference>
<comment type="similarity">
    <text evidence="7">Belongs to the DNA polymerase HolA subunit family.</text>
</comment>
<proteinExistence type="inferred from homology"/>
<gene>
    <name evidence="11" type="ORF">FD09_GL001338</name>
</gene>
<dbReference type="SUPFAM" id="SSF52540">
    <property type="entry name" value="P-loop containing nucleoside triphosphate hydrolases"/>
    <property type="match status" value="1"/>
</dbReference>
<dbReference type="InterPro" id="IPR008921">
    <property type="entry name" value="DNA_pol3_clamp-load_cplx_C"/>
</dbReference>
<dbReference type="GO" id="GO:0009360">
    <property type="term" value="C:DNA polymerase III complex"/>
    <property type="evidence" value="ECO:0007669"/>
    <property type="project" value="InterPro"/>
</dbReference>